<sequence length="48" mass="5436">MCFVVLRGYASWLCFVVMLRGRVLTLSIHALEVSLVCCGLPVLWYYGP</sequence>
<dbReference type="Gramene" id="PRQ45976">
    <property type="protein sequence ID" value="PRQ45976"/>
    <property type="gene ID" value="RchiOBHm_Chr3g0497591"/>
</dbReference>
<name>A0A2P6RHS3_ROSCH</name>
<keyword evidence="3" id="KW-1185">Reference proteome</keyword>
<dbReference type="EMBL" id="PDCK01000041">
    <property type="protein sequence ID" value="PRQ45976.1"/>
    <property type="molecule type" value="Genomic_DNA"/>
</dbReference>
<evidence type="ECO:0000313" key="2">
    <source>
        <dbReference type="EMBL" id="PRQ45976.1"/>
    </source>
</evidence>
<protein>
    <submittedName>
        <fullName evidence="2">Uncharacterized protein</fullName>
    </submittedName>
</protein>
<dbReference type="AlphaFoldDB" id="A0A2P6RHS3"/>
<accession>A0A2P6RHS3</accession>
<keyword evidence="1" id="KW-1133">Transmembrane helix</keyword>
<gene>
    <name evidence="2" type="ORF">RchiOBHm_Chr3g0497591</name>
</gene>
<feature type="transmembrane region" description="Helical" evidence="1">
    <location>
        <begin position="23"/>
        <end position="46"/>
    </location>
</feature>
<reference evidence="2 3" key="1">
    <citation type="journal article" date="2018" name="Nat. Genet.">
        <title>The Rosa genome provides new insights in the design of modern roses.</title>
        <authorList>
            <person name="Bendahmane M."/>
        </authorList>
    </citation>
    <scope>NUCLEOTIDE SEQUENCE [LARGE SCALE GENOMIC DNA]</scope>
    <source>
        <strain evidence="3">cv. Old Blush</strain>
    </source>
</reference>
<keyword evidence="1" id="KW-0472">Membrane</keyword>
<comment type="caution">
    <text evidence="2">The sequence shown here is derived from an EMBL/GenBank/DDBJ whole genome shotgun (WGS) entry which is preliminary data.</text>
</comment>
<organism evidence="2 3">
    <name type="scientific">Rosa chinensis</name>
    <name type="common">China rose</name>
    <dbReference type="NCBI Taxonomy" id="74649"/>
    <lineage>
        <taxon>Eukaryota</taxon>
        <taxon>Viridiplantae</taxon>
        <taxon>Streptophyta</taxon>
        <taxon>Embryophyta</taxon>
        <taxon>Tracheophyta</taxon>
        <taxon>Spermatophyta</taxon>
        <taxon>Magnoliopsida</taxon>
        <taxon>eudicotyledons</taxon>
        <taxon>Gunneridae</taxon>
        <taxon>Pentapetalae</taxon>
        <taxon>rosids</taxon>
        <taxon>fabids</taxon>
        <taxon>Rosales</taxon>
        <taxon>Rosaceae</taxon>
        <taxon>Rosoideae</taxon>
        <taxon>Rosoideae incertae sedis</taxon>
        <taxon>Rosa</taxon>
    </lineage>
</organism>
<keyword evidence="1" id="KW-0812">Transmembrane</keyword>
<proteinExistence type="predicted"/>
<evidence type="ECO:0000313" key="3">
    <source>
        <dbReference type="Proteomes" id="UP000238479"/>
    </source>
</evidence>
<dbReference type="Proteomes" id="UP000238479">
    <property type="component" value="Chromosome 3"/>
</dbReference>
<evidence type="ECO:0000256" key="1">
    <source>
        <dbReference type="SAM" id="Phobius"/>
    </source>
</evidence>